<organism evidence="1 2">
    <name type="scientific">Symbiodinium necroappetens</name>
    <dbReference type="NCBI Taxonomy" id="1628268"/>
    <lineage>
        <taxon>Eukaryota</taxon>
        <taxon>Sar</taxon>
        <taxon>Alveolata</taxon>
        <taxon>Dinophyceae</taxon>
        <taxon>Suessiales</taxon>
        <taxon>Symbiodiniaceae</taxon>
        <taxon>Symbiodinium</taxon>
    </lineage>
</organism>
<accession>A0A813B1K8</accession>
<evidence type="ECO:0000313" key="1">
    <source>
        <dbReference type="EMBL" id="CAE7888505.1"/>
    </source>
</evidence>
<dbReference type="Proteomes" id="UP000601435">
    <property type="component" value="Unassembled WGS sequence"/>
</dbReference>
<dbReference type="AlphaFoldDB" id="A0A813B1K8"/>
<name>A0A813B1K8_9DINO</name>
<keyword evidence="2" id="KW-1185">Reference proteome</keyword>
<reference evidence="1" key="1">
    <citation type="submission" date="2021-02" db="EMBL/GenBank/DDBJ databases">
        <authorList>
            <person name="Dougan E. K."/>
            <person name="Rhodes N."/>
            <person name="Thang M."/>
            <person name="Chan C."/>
        </authorList>
    </citation>
    <scope>NUCLEOTIDE SEQUENCE</scope>
</reference>
<dbReference type="EMBL" id="CAJNJA010066268">
    <property type="protein sequence ID" value="CAE7888505.1"/>
    <property type="molecule type" value="Genomic_DNA"/>
</dbReference>
<proteinExistence type="predicted"/>
<feature type="non-terminal residue" evidence="1">
    <location>
        <position position="1"/>
    </location>
</feature>
<gene>
    <name evidence="1" type="ORF">SNEC2469_LOCUS29448</name>
</gene>
<comment type="caution">
    <text evidence="1">The sequence shown here is derived from an EMBL/GenBank/DDBJ whole genome shotgun (WGS) entry which is preliminary data.</text>
</comment>
<evidence type="ECO:0000313" key="2">
    <source>
        <dbReference type="Proteomes" id="UP000601435"/>
    </source>
</evidence>
<sequence>MNKLNMVDHSMGAEHWGGTYRGSDSRPLNQIERTRRTSIETSSMQKAKASKTVEDLDTTVPFRCRLEFIEALAALSAVFSEDMSLRVTGASQSVAHIPCSAAEPDRCEWFFNNIRYRHTLSRKIIAFLPAGTASNEALHAEVKS</sequence>
<protein>
    <submittedName>
        <fullName evidence="1">Uncharacterized protein</fullName>
    </submittedName>
</protein>